<gene>
    <name evidence="1" type="ORF">HP555_12450</name>
</gene>
<dbReference type="EMBL" id="CP054140">
    <property type="protein sequence ID" value="QQG67047.1"/>
    <property type="molecule type" value="Genomic_DNA"/>
</dbReference>
<evidence type="ECO:0000313" key="2">
    <source>
        <dbReference type="Proteomes" id="UP000596092"/>
    </source>
</evidence>
<dbReference type="AlphaFoldDB" id="A0A7T5VFN9"/>
<reference evidence="1 2" key="1">
    <citation type="submission" date="2020-05" db="EMBL/GenBank/DDBJ databases">
        <title>Complete genome of Desulfobulbus oligotrophicus.</title>
        <authorList>
            <person name="Podar M."/>
        </authorList>
    </citation>
    <scope>NUCLEOTIDE SEQUENCE [LARGE SCALE GENOMIC DNA]</scope>
    <source>
        <strain evidence="1 2">Prop6</strain>
    </source>
</reference>
<evidence type="ECO:0000313" key="1">
    <source>
        <dbReference type="EMBL" id="QQG67047.1"/>
    </source>
</evidence>
<protein>
    <submittedName>
        <fullName evidence="1">Uncharacterized protein</fullName>
    </submittedName>
</protein>
<organism evidence="1 2">
    <name type="scientific">Desulfobulbus oligotrophicus</name>
    <dbReference type="NCBI Taxonomy" id="1909699"/>
    <lineage>
        <taxon>Bacteria</taxon>
        <taxon>Pseudomonadati</taxon>
        <taxon>Thermodesulfobacteriota</taxon>
        <taxon>Desulfobulbia</taxon>
        <taxon>Desulfobulbales</taxon>
        <taxon>Desulfobulbaceae</taxon>
        <taxon>Desulfobulbus</taxon>
    </lineage>
</organism>
<dbReference type="Proteomes" id="UP000596092">
    <property type="component" value="Chromosome"/>
</dbReference>
<name>A0A7T5VFN9_9BACT</name>
<keyword evidence="2" id="KW-1185">Reference proteome</keyword>
<proteinExistence type="predicted"/>
<accession>A0A7T5VFN9</accession>
<sequence length="87" mass="10299">MLKNAEPPGGVLLLSYKRNRSIAIIKKDAILFEIREDGYEQQVFDLSGARLARELKTLIKREFPRSRKVRVVRFAHPEELDREWKVY</sequence>
<dbReference type="KEGG" id="dog:HP555_12450"/>